<keyword evidence="2" id="KW-0732">Signal</keyword>
<evidence type="ECO:0000256" key="2">
    <source>
        <dbReference type="SAM" id="SignalP"/>
    </source>
</evidence>
<evidence type="ECO:0000313" key="3">
    <source>
        <dbReference type="EMBL" id="MBB4642682.1"/>
    </source>
</evidence>
<feature type="compositionally biased region" description="Low complexity" evidence="1">
    <location>
        <begin position="106"/>
        <end position="128"/>
    </location>
</feature>
<accession>A0A840HWH2</accession>
<feature type="chain" id="PRO_5032572067" evidence="2">
    <location>
        <begin position="24"/>
        <end position="128"/>
    </location>
</feature>
<feature type="region of interest" description="Disordered" evidence="1">
    <location>
        <begin position="29"/>
        <end position="48"/>
    </location>
</feature>
<sequence length="128" mass="12760">MKLGSALAFLALAALTPSVPAVAAKDDKLPRCNGRQKRPANLYGTVLPSIPARNATSAAVAPPPDGVPRGTPARPSSQTPTQNLFPPEGPAPAPEGPDTSRADKVPAIGALGTGTGPTAALPTTYASC</sequence>
<feature type="compositionally biased region" description="Polar residues" evidence="1">
    <location>
        <begin position="74"/>
        <end position="84"/>
    </location>
</feature>
<keyword evidence="4" id="KW-1185">Reference proteome</keyword>
<dbReference type="Proteomes" id="UP000575068">
    <property type="component" value="Unassembled WGS sequence"/>
</dbReference>
<name>A0A840HWH2_9SPHN</name>
<organism evidence="3 4">
    <name type="scientific">Rhizorhapis suberifaciens</name>
    <name type="common">corky root of lettuce</name>
    <dbReference type="NCBI Taxonomy" id="13656"/>
    <lineage>
        <taxon>Bacteria</taxon>
        <taxon>Pseudomonadati</taxon>
        <taxon>Pseudomonadota</taxon>
        <taxon>Alphaproteobacteria</taxon>
        <taxon>Sphingomonadales</taxon>
        <taxon>Sphingomonadaceae</taxon>
        <taxon>Rhizorhapis</taxon>
    </lineage>
</organism>
<evidence type="ECO:0000313" key="4">
    <source>
        <dbReference type="Proteomes" id="UP000575068"/>
    </source>
</evidence>
<reference evidence="3 4" key="1">
    <citation type="submission" date="2020-08" db="EMBL/GenBank/DDBJ databases">
        <title>Genomic Encyclopedia of Type Strains, Phase IV (KMG-IV): sequencing the most valuable type-strain genomes for metagenomic binning, comparative biology and taxonomic classification.</title>
        <authorList>
            <person name="Goeker M."/>
        </authorList>
    </citation>
    <scope>NUCLEOTIDE SEQUENCE [LARGE SCALE GENOMIC DNA]</scope>
    <source>
        <strain evidence="3 4">DSM 7465</strain>
    </source>
</reference>
<comment type="caution">
    <text evidence="3">The sequence shown here is derived from an EMBL/GenBank/DDBJ whole genome shotgun (WGS) entry which is preliminary data.</text>
</comment>
<protein>
    <submittedName>
        <fullName evidence="3">Uncharacterized protein</fullName>
    </submittedName>
</protein>
<feature type="signal peptide" evidence="2">
    <location>
        <begin position="1"/>
        <end position="23"/>
    </location>
</feature>
<dbReference type="AlphaFoldDB" id="A0A840HWH2"/>
<evidence type="ECO:0000256" key="1">
    <source>
        <dbReference type="SAM" id="MobiDB-lite"/>
    </source>
</evidence>
<proteinExistence type="predicted"/>
<gene>
    <name evidence="3" type="ORF">HNQ99_003018</name>
</gene>
<dbReference type="EMBL" id="JACHOV010000013">
    <property type="protein sequence ID" value="MBB4642682.1"/>
    <property type="molecule type" value="Genomic_DNA"/>
</dbReference>
<feature type="region of interest" description="Disordered" evidence="1">
    <location>
        <begin position="54"/>
        <end position="128"/>
    </location>
</feature>